<dbReference type="CDD" id="cd04082">
    <property type="entry name" value="CBM35_pectate_lyase-like"/>
    <property type="match status" value="1"/>
</dbReference>
<keyword evidence="1 5" id="KW-0378">Hydrolase</keyword>
<dbReference type="Pfam" id="PF07470">
    <property type="entry name" value="Glyco_hydro_88"/>
    <property type="match status" value="1"/>
</dbReference>
<evidence type="ECO:0000256" key="1">
    <source>
        <dbReference type="ARBA" id="ARBA00022801"/>
    </source>
</evidence>
<dbReference type="InterPro" id="IPR012341">
    <property type="entry name" value="6hp_glycosidase-like_sf"/>
</dbReference>
<feature type="domain" description="CBM6" evidence="4">
    <location>
        <begin position="53"/>
        <end position="177"/>
    </location>
</feature>
<dbReference type="GO" id="GO:0016787">
    <property type="term" value="F:hydrolase activity"/>
    <property type="evidence" value="ECO:0007669"/>
    <property type="project" value="UniProtKB-KW"/>
</dbReference>
<sequence length="534" mass="58040">MKRWTTALLATALAGTALTAPARAEPAPARTGAVARSAGDTAAGPGRTERAPVRYEAEDAAISRGVVQSDHPGFTGRGFVDYENAPGGHVEFTVGRETAGTVPLVLRYANGTGSDRPLDLAVNGRTVTAGMPFGPTGSWTDWRTATVSVPLGRGTSTVRLTARGTGGGPNLDSLTTGGGPGATDWSVALVESTTARYTPTSIGGWSYPVGLYLYGQYLVYQRTREPRYLAYIKSYADRFVDPSGNIAQSFDTLDSMQAGRLLTVLHRETGQARYQKAAKKIRDRLATYPRTTEGGFWHATAAARHHQLWADGVYMVNPFLVEYGKEFGDLAYAADEATRQLAVYGTRLQTGNGLLRHAFDEARAQAWADPATGLAPEYWCRAVGWYSMAVVDVLDAVPANHPRRDVLLTVLRRLAAGIERYQDPATGRWFQVVDQGARSDNWTETSCSSMFTFALSRAVRQGYVDARYDAVARRGYQGVLAKISFGPDGRTNLSDISVGTNVGGYRYYVQRERRTDDFHGLGAFLIMNEQLTAR</sequence>
<dbReference type="PANTHER" id="PTHR33886:SF8">
    <property type="entry name" value="UNSATURATED RHAMNOGALACTURONAN HYDROLASE (EUROFUNG)"/>
    <property type="match status" value="1"/>
</dbReference>
<dbReference type="InterPro" id="IPR008979">
    <property type="entry name" value="Galactose-bd-like_sf"/>
</dbReference>
<dbReference type="RefSeq" id="WP_003962384.1">
    <property type="nucleotide sequence ID" value="NZ_CM000913.1"/>
</dbReference>
<protein>
    <submittedName>
        <fullName evidence="5">Glycosyl hydrolase</fullName>
    </submittedName>
</protein>
<proteinExistence type="predicted"/>
<dbReference type="InterPro" id="IPR008928">
    <property type="entry name" value="6-hairpin_glycosidase_sf"/>
</dbReference>
<accession>E2PY05</accession>
<feature type="region of interest" description="Disordered" evidence="2">
    <location>
        <begin position="22"/>
        <end position="50"/>
    </location>
</feature>
<evidence type="ECO:0000259" key="4">
    <source>
        <dbReference type="PROSITE" id="PS51175"/>
    </source>
</evidence>
<evidence type="ECO:0000256" key="3">
    <source>
        <dbReference type="SAM" id="SignalP"/>
    </source>
</evidence>
<gene>
    <name evidence="5" type="ORF">SCLAV_5108</name>
</gene>
<feature type="compositionally biased region" description="Low complexity" evidence="2">
    <location>
        <begin position="22"/>
        <end position="33"/>
    </location>
</feature>
<evidence type="ECO:0000313" key="5">
    <source>
        <dbReference type="EMBL" id="EFG10181.1"/>
    </source>
</evidence>
<name>E2PY05_STRCL</name>
<dbReference type="SUPFAM" id="SSF48208">
    <property type="entry name" value="Six-hairpin glycosidases"/>
    <property type="match status" value="1"/>
</dbReference>
<dbReference type="AlphaFoldDB" id="E2PY05"/>
<dbReference type="Proteomes" id="UP000002357">
    <property type="component" value="Chromosome"/>
</dbReference>
<evidence type="ECO:0000313" key="6">
    <source>
        <dbReference type="Proteomes" id="UP000002357"/>
    </source>
</evidence>
<dbReference type="GO" id="GO:0005975">
    <property type="term" value="P:carbohydrate metabolic process"/>
    <property type="evidence" value="ECO:0007669"/>
    <property type="project" value="InterPro"/>
</dbReference>
<dbReference type="STRING" id="1901.BB341_03450"/>
<organism evidence="5 6">
    <name type="scientific">Streptomyces clavuligerus</name>
    <dbReference type="NCBI Taxonomy" id="1901"/>
    <lineage>
        <taxon>Bacteria</taxon>
        <taxon>Bacillati</taxon>
        <taxon>Actinomycetota</taxon>
        <taxon>Actinomycetes</taxon>
        <taxon>Kitasatosporales</taxon>
        <taxon>Streptomycetaceae</taxon>
        <taxon>Streptomyces</taxon>
    </lineage>
</organism>
<keyword evidence="6" id="KW-1185">Reference proteome</keyword>
<evidence type="ECO:0000256" key="2">
    <source>
        <dbReference type="SAM" id="MobiDB-lite"/>
    </source>
</evidence>
<dbReference type="Pfam" id="PF03422">
    <property type="entry name" value="CBM_6"/>
    <property type="match status" value="1"/>
</dbReference>
<dbReference type="InterPro" id="IPR005084">
    <property type="entry name" value="CBM6"/>
</dbReference>
<dbReference type="SUPFAM" id="SSF49785">
    <property type="entry name" value="Galactose-binding domain-like"/>
    <property type="match status" value="1"/>
</dbReference>
<dbReference type="Gene3D" id="2.60.120.260">
    <property type="entry name" value="Galactose-binding domain-like"/>
    <property type="match status" value="1"/>
</dbReference>
<dbReference type="InterPro" id="IPR010905">
    <property type="entry name" value="Glyco_hydro_88"/>
</dbReference>
<dbReference type="KEGG" id="sclf:BB341_03450"/>
<dbReference type="OrthoDB" id="6381507at2"/>
<dbReference type="PANTHER" id="PTHR33886">
    <property type="entry name" value="UNSATURATED RHAMNOGALACTURONAN HYDROLASE (EUROFUNG)"/>
    <property type="match status" value="1"/>
</dbReference>
<feature type="chain" id="PRO_5039463105" evidence="3">
    <location>
        <begin position="25"/>
        <end position="534"/>
    </location>
</feature>
<dbReference type="PROSITE" id="PS51175">
    <property type="entry name" value="CBM6"/>
    <property type="match status" value="1"/>
</dbReference>
<dbReference type="GeneID" id="93728466"/>
<dbReference type="eggNOG" id="COG3250">
    <property type="taxonomic scope" value="Bacteria"/>
</dbReference>
<dbReference type="GO" id="GO:0030246">
    <property type="term" value="F:carbohydrate binding"/>
    <property type="evidence" value="ECO:0007669"/>
    <property type="project" value="InterPro"/>
</dbReference>
<reference evidence="5 6" key="1">
    <citation type="journal article" date="2010" name="Genome Biol. Evol.">
        <title>The sequence of a 1.8-mb bacterial linear plasmid reveals a rich evolutionary reservoir of secondary metabolic pathways.</title>
        <authorList>
            <person name="Medema M.H."/>
            <person name="Trefzer A."/>
            <person name="Kovalchuk A."/>
            <person name="van den Berg M."/>
            <person name="Mueller U."/>
            <person name="Heijne W."/>
            <person name="Wu L."/>
            <person name="Alam M.T."/>
            <person name="Ronning C.M."/>
            <person name="Nierman W.C."/>
            <person name="Bovenberg R.A.L."/>
            <person name="Breitling R."/>
            <person name="Takano E."/>
        </authorList>
    </citation>
    <scope>NUCLEOTIDE SEQUENCE [LARGE SCALE GENOMIC DNA]</scope>
    <source>
        <strain evidence="6">ATCC 27064 / DSM 738 / JCM 4710 / NBRC 13307 / NCIMB 12785 / NRRL 3585 / VKM Ac-602</strain>
    </source>
</reference>
<dbReference type="eggNOG" id="COG4225">
    <property type="taxonomic scope" value="Bacteria"/>
</dbReference>
<dbReference type="EMBL" id="CM000913">
    <property type="protein sequence ID" value="EFG10181.1"/>
    <property type="molecule type" value="Genomic_DNA"/>
</dbReference>
<dbReference type="InterPro" id="IPR052043">
    <property type="entry name" value="PolySaccharide_Degr_Enz"/>
</dbReference>
<feature type="signal peptide" evidence="3">
    <location>
        <begin position="1"/>
        <end position="24"/>
    </location>
</feature>
<keyword evidence="3" id="KW-0732">Signal</keyword>
<dbReference type="Gene3D" id="1.50.10.10">
    <property type="match status" value="1"/>
</dbReference>